<feature type="compositionally biased region" description="Basic and acidic residues" evidence="1">
    <location>
        <begin position="948"/>
        <end position="958"/>
    </location>
</feature>
<feature type="compositionally biased region" description="Polar residues" evidence="1">
    <location>
        <begin position="1008"/>
        <end position="1022"/>
    </location>
</feature>
<accession>A0A9Q1F718</accession>
<dbReference type="Proteomes" id="UP001152622">
    <property type="component" value="Chromosome 8"/>
</dbReference>
<sequence>MKDVALSLLSRGFGHVVQTEVDSQGGRIEVYFEPEDYFNWKSQQPVLRLSDSGRIRCGEEPTPPKTYSTRRGPLLLYSADLALPCNPEDASRKRRGSQHSVQEVELRLRSLRDLTGAILAYDKKQVVSDVVHAQRFPPLSPASPMAPSVTQLSHTWYPTISPCDPEKPAGGDDIEDPQSVNCLSTPPDSRQIPCSENSPQCQTAQRLSSISVIYDNSKDQPVPPNPTPCDWEDETGFLLHPRPYTVPRDPLPPITEGIAKNLEDARLTSAENQTGDVEDHSETNKLCLRIVVDTPKVQMSPIPERERTDWRFNSKNNVDRQDGPVLHNVTDCPGYQGAHGKCRATGAGEVEERPCPLKRAFVDSSWSCSHLSRVTYYGGHLSGTRLGTNCVPDRKGAAAPDSTLHLPPVPSGPLLKPTPLIWSGPDKGGTGAISQMKTVGPLGLQKQVGTVRLPPLSDSNISPGTPALTRPQSPGAPTLRPVQSPEDPGHNRPQRELHRKMLLLPLLEHGGYHDTHAADGMLDICEDFGPDKEIAKIGGTNRESSPTPPAMEPKNRGSSPTPAIQPKNRASSPTPVIQPKGVNLDGLSLLEPGKENSPFLGVFPPLGGRKGPGKQSSMALFRQDPLTGPNDCCDPDNLQTAVVRGIVPVELRDWEKVGTLIMGPDGEIIQLSFWGHSTDTDNQQLLDDITRERALSASEAMQDQPWNILLQTDTGTLVSDAFGLQANMNPSALNKQDGVGRDHPHGQQGAGESQGLYLVNEEQSSLPKRPGEMASASAFSHHTTDQQGEEGMEETWDHQSGTWKSSKGPRPRKGAPSNDPSASALTTGGGNTTGAFSPNKQSHKTTAGALSGQSSQSSQELDKTSVAAQEAKRNRAGQQEVHARNRKETEGEQLFGETLTEATGNSTLSKRKAKGLKEKPQNGSSSQARDKRKGKQRPFVVGKAQESASERLADERMGRAGGLQRRLDGMNSDGLVTDKDQGQRRGASSTTLGGSVNDGDPSGAKLNTPASQSNRAQGSDRLSSPDLRNESACSDHPSSLMKGQSPATYMMKGQSPAASMRNSQSSAVSMMKCQSPTVSLSESQLALRVAATEASHVNHDWEGGSRRHSMARMEQQGIGRTGRADQRRAEVERKRAEREEQRKREQQEKEERGDRMKQEILKEQEQRAEEHRRKRMKEQEERQQQEERETEHIRKQQSEREKDKKRQEEKKRQMERFLRIRQEEEERKAVELQHLRVEERQRREEERRMLQDMDEDERQAYLLQRHKEEEQRQREAEERKRREGEAAIARHEAMLQLVREWVVLEQRLQSQRRLQEEVEGLEQTQSISRPWVYSYFGLLNILGLQDPPTAPEDSTSDTC</sequence>
<feature type="compositionally biased region" description="Basic and acidic residues" evidence="1">
    <location>
        <begin position="1096"/>
        <end position="1105"/>
    </location>
</feature>
<keyword evidence="3" id="KW-1185">Reference proteome</keyword>
<feature type="region of interest" description="Disordered" evidence="1">
    <location>
        <begin position="1263"/>
        <end position="1285"/>
    </location>
</feature>
<dbReference type="EMBL" id="JAINUF010000008">
    <property type="protein sequence ID" value="KAJ8352310.1"/>
    <property type="molecule type" value="Genomic_DNA"/>
</dbReference>
<evidence type="ECO:0000313" key="2">
    <source>
        <dbReference type="EMBL" id="KAJ8352310.1"/>
    </source>
</evidence>
<feature type="region of interest" description="Disordered" evidence="1">
    <location>
        <begin position="728"/>
        <end position="1070"/>
    </location>
</feature>
<reference evidence="2" key="1">
    <citation type="journal article" date="2023" name="Science">
        <title>Genome structures resolve the early diversification of teleost fishes.</title>
        <authorList>
            <person name="Parey E."/>
            <person name="Louis A."/>
            <person name="Montfort J."/>
            <person name="Bouchez O."/>
            <person name="Roques C."/>
            <person name="Iampietro C."/>
            <person name="Lluch J."/>
            <person name="Castinel A."/>
            <person name="Donnadieu C."/>
            <person name="Desvignes T."/>
            <person name="Floi Bucao C."/>
            <person name="Jouanno E."/>
            <person name="Wen M."/>
            <person name="Mejri S."/>
            <person name="Dirks R."/>
            <person name="Jansen H."/>
            <person name="Henkel C."/>
            <person name="Chen W.J."/>
            <person name="Zahm M."/>
            <person name="Cabau C."/>
            <person name="Klopp C."/>
            <person name="Thompson A.W."/>
            <person name="Robinson-Rechavi M."/>
            <person name="Braasch I."/>
            <person name="Lecointre G."/>
            <person name="Bobe J."/>
            <person name="Postlethwait J.H."/>
            <person name="Berthelot C."/>
            <person name="Roest Crollius H."/>
            <person name="Guiguen Y."/>
        </authorList>
    </citation>
    <scope>NUCLEOTIDE SEQUENCE</scope>
    <source>
        <strain evidence="2">WJC10195</strain>
    </source>
</reference>
<protein>
    <submittedName>
        <fullName evidence="2">Uncharacterized protein</fullName>
    </submittedName>
</protein>
<dbReference type="Pfam" id="PF15709">
    <property type="entry name" value="DUF4670"/>
    <property type="match status" value="1"/>
</dbReference>
<feature type="region of interest" description="Disordered" evidence="1">
    <location>
        <begin position="533"/>
        <end position="583"/>
    </location>
</feature>
<dbReference type="OrthoDB" id="6162046at2759"/>
<organism evidence="2 3">
    <name type="scientific">Synaphobranchus kaupii</name>
    <name type="common">Kaup's arrowtooth eel</name>
    <dbReference type="NCBI Taxonomy" id="118154"/>
    <lineage>
        <taxon>Eukaryota</taxon>
        <taxon>Metazoa</taxon>
        <taxon>Chordata</taxon>
        <taxon>Craniata</taxon>
        <taxon>Vertebrata</taxon>
        <taxon>Euteleostomi</taxon>
        <taxon>Actinopterygii</taxon>
        <taxon>Neopterygii</taxon>
        <taxon>Teleostei</taxon>
        <taxon>Anguilliformes</taxon>
        <taxon>Synaphobranchidae</taxon>
        <taxon>Synaphobranchus</taxon>
    </lineage>
</organism>
<feature type="region of interest" description="Disordered" evidence="1">
    <location>
        <begin position="454"/>
        <end position="494"/>
    </location>
</feature>
<proteinExistence type="predicted"/>
<dbReference type="PANTHER" id="PTHR21937:SF5">
    <property type="entry name" value="GENE 973-RELATED"/>
    <property type="match status" value="1"/>
</dbReference>
<dbReference type="InterPro" id="IPR031440">
    <property type="entry name" value="DUF4670"/>
</dbReference>
<dbReference type="PANTHER" id="PTHR21937">
    <property type="entry name" value="CCDC66 DOMAIN-CONTAINING PROTEIN"/>
    <property type="match status" value="1"/>
</dbReference>
<feature type="compositionally biased region" description="Basic and acidic residues" evidence="1">
    <location>
        <begin position="881"/>
        <end position="890"/>
    </location>
</feature>
<feature type="compositionally biased region" description="Basic and acidic residues" evidence="1">
    <location>
        <begin position="1122"/>
        <end position="1212"/>
    </location>
</feature>
<gene>
    <name evidence="2" type="ORF">SKAU_G00237860</name>
</gene>
<feature type="compositionally biased region" description="Basic and acidic residues" evidence="1">
    <location>
        <begin position="1265"/>
        <end position="1285"/>
    </location>
</feature>
<evidence type="ECO:0000256" key="1">
    <source>
        <dbReference type="SAM" id="MobiDB-lite"/>
    </source>
</evidence>
<comment type="caution">
    <text evidence="2">The sequence shown here is derived from an EMBL/GenBank/DDBJ whole genome shotgun (WGS) entry which is preliminary data.</text>
</comment>
<feature type="compositionally biased region" description="Polar residues" evidence="1">
    <location>
        <begin position="1056"/>
        <end position="1070"/>
    </location>
</feature>
<feature type="region of interest" description="Disordered" evidence="1">
    <location>
        <begin position="1090"/>
        <end position="1212"/>
    </location>
</feature>
<evidence type="ECO:0000313" key="3">
    <source>
        <dbReference type="Proteomes" id="UP001152622"/>
    </source>
</evidence>
<feature type="compositionally biased region" description="Polar residues" evidence="1">
    <location>
        <begin position="556"/>
        <end position="575"/>
    </location>
</feature>
<name>A0A9Q1F718_SYNKA</name>